<dbReference type="GO" id="GO:0003924">
    <property type="term" value="F:GTPase activity"/>
    <property type="evidence" value="ECO:0007669"/>
    <property type="project" value="InterPro"/>
</dbReference>
<dbReference type="InterPro" id="IPR020568">
    <property type="entry name" value="Ribosomal_Su5_D2-typ_SF"/>
</dbReference>
<dbReference type="InterPro" id="IPR035650">
    <property type="entry name" value="Tet_C"/>
</dbReference>
<dbReference type="SUPFAM" id="SSF52540">
    <property type="entry name" value="P-loop containing nucleoside triphosphate hydrolases"/>
    <property type="match status" value="1"/>
</dbReference>
<evidence type="ECO:0000313" key="6">
    <source>
        <dbReference type="EMBL" id="MBU3828979.1"/>
    </source>
</evidence>
<dbReference type="InterPro" id="IPR035647">
    <property type="entry name" value="EFG_III/V"/>
</dbReference>
<keyword evidence="1" id="KW-0547">Nucleotide-binding</keyword>
<reference evidence="6" key="1">
    <citation type="journal article" date="2021" name="PeerJ">
        <title>Extensive microbial diversity within the chicken gut microbiome revealed by metagenomics and culture.</title>
        <authorList>
            <person name="Gilroy R."/>
            <person name="Ravi A."/>
            <person name="Getino M."/>
            <person name="Pursley I."/>
            <person name="Horton D.L."/>
            <person name="Alikhan N.F."/>
            <person name="Baker D."/>
            <person name="Gharbi K."/>
            <person name="Hall N."/>
            <person name="Watson M."/>
            <person name="Adriaenssens E.M."/>
            <person name="Foster-Nyarko E."/>
            <person name="Jarju S."/>
            <person name="Secka A."/>
            <person name="Antonio M."/>
            <person name="Oren A."/>
            <person name="Chaudhuri R.R."/>
            <person name="La Ragione R."/>
            <person name="Hildebrand F."/>
            <person name="Pallen M.J."/>
        </authorList>
    </citation>
    <scope>NUCLEOTIDE SEQUENCE</scope>
    <source>
        <strain evidence="6">F6-686</strain>
    </source>
</reference>
<evidence type="ECO:0000259" key="5">
    <source>
        <dbReference type="PROSITE" id="PS51722"/>
    </source>
</evidence>
<dbReference type="GO" id="GO:0046677">
    <property type="term" value="P:response to antibiotic"/>
    <property type="evidence" value="ECO:0007669"/>
    <property type="project" value="UniProtKB-KW"/>
</dbReference>
<dbReference type="Gene3D" id="3.30.70.870">
    <property type="entry name" value="Elongation Factor G (Translational Gtpase), domain 3"/>
    <property type="match status" value="1"/>
</dbReference>
<dbReference type="EMBL" id="JAHLFT010000098">
    <property type="protein sequence ID" value="MBU3828979.1"/>
    <property type="molecule type" value="Genomic_DNA"/>
</dbReference>
<name>A0A9E2NW06_9LACO</name>
<gene>
    <name evidence="6" type="ORF">H9806_07670</name>
</gene>
<dbReference type="Pfam" id="PF00009">
    <property type="entry name" value="GTP_EFTU"/>
    <property type="match status" value="1"/>
</dbReference>
<dbReference type="InterPro" id="IPR000795">
    <property type="entry name" value="T_Tr_GTP-bd_dom"/>
</dbReference>
<dbReference type="SUPFAM" id="SSF54211">
    <property type="entry name" value="Ribosomal protein S5 domain 2-like"/>
    <property type="match status" value="1"/>
</dbReference>
<dbReference type="GO" id="GO:0005525">
    <property type="term" value="F:GTP binding"/>
    <property type="evidence" value="ECO:0007669"/>
    <property type="project" value="UniProtKB-KW"/>
</dbReference>
<keyword evidence="2" id="KW-0648">Protein biosynthesis</keyword>
<dbReference type="PRINTS" id="PR01037">
    <property type="entry name" value="TCRTETOQM"/>
</dbReference>
<dbReference type="Gene3D" id="3.30.70.240">
    <property type="match status" value="1"/>
</dbReference>
<dbReference type="Pfam" id="PF14492">
    <property type="entry name" value="EFG_III"/>
    <property type="match status" value="1"/>
</dbReference>
<dbReference type="Gene3D" id="3.40.50.300">
    <property type="entry name" value="P-loop containing nucleotide triphosphate hydrolases"/>
    <property type="match status" value="1"/>
</dbReference>
<dbReference type="Pfam" id="PF03764">
    <property type="entry name" value="EFG_IV"/>
    <property type="match status" value="1"/>
</dbReference>
<evidence type="ECO:0000256" key="3">
    <source>
        <dbReference type="ARBA" id="ARBA00023134"/>
    </source>
</evidence>
<dbReference type="SUPFAM" id="SSF50447">
    <property type="entry name" value="Translation proteins"/>
    <property type="match status" value="1"/>
</dbReference>
<keyword evidence="3" id="KW-0342">GTP-binding</keyword>
<dbReference type="InterPro" id="IPR000640">
    <property type="entry name" value="EFG_V-like"/>
</dbReference>
<dbReference type="NCBIfam" id="TIGR00231">
    <property type="entry name" value="small_GTP"/>
    <property type="match status" value="1"/>
</dbReference>
<dbReference type="InterPro" id="IPR014721">
    <property type="entry name" value="Ribsml_uS5_D2-typ_fold_subgr"/>
</dbReference>
<dbReference type="InterPro" id="IPR027417">
    <property type="entry name" value="P-loop_NTPase"/>
</dbReference>
<dbReference type="PANTHER" id="PTHR43261">
    <property type="entry name" value="TRANSLATION ELONGATION FACTOR G-RELATED"/>
    <property type="match status" value="1"/>
</dbReference>
<accession>A0A9E2NW06</accession>
<dbReference type="PANTHER" id="PTHR43261:SF1">
    <property type="entry name" value="RIBOSOME-RELEASING FACTOR 2, MITOCHONDRIAL"/>
    <property type="match status" value="1"/>
</dbReference>
<dbReference type="InterPro" id="IPR005517">
    <property type="entry name" value="Transl_elong_EFG/EF2_IV"/>
</dbReference>
<dbReference type="PROSITE" id="PS51722">
    <property type="entry name" value="G_TR_2"/>
    <property type="match status" value="1"/>
</dbReference>
<feature type="domain" description="Tr-type G" evidence="5">
    <location>
        <begin position="1"/>
        <end position="226"/>
    </location>
</feature>
<dbReference type="InterPro" id="IPR009000">
    <property type="entry name" value="Transl_B-barrel_sf"/>
</dbReference>
<dbReference type="Gene3D" id="2.40.30.10">
    <property type="entry name" value="Translation factors"/>
    <property type="match status" value="1"/>
</dbReference>
<dbReference type="InterPro" id="IPR041095">
    <property type="entry name" value="EFG_II"/>
</dbReference>
<keyword evidence="4" id="KW-0046">Antibiotic resistance</keyword>
<dbReference type="SUPFAM" id="SSF54980">
    <property type="entry name" value="EF-G C-terminal domain-like"/>
    <property type="match status" value="2"/>
</dbReference>
<reference evidence="6" key="2">
    <citation type="submission" date="2021-04" db="EMBL/GenBank/DDBJ databases">
        <authorList>
            <person name="Gilroy R."/>
        </authorList>
    </citation>
    <scope>NUCLEOTIDE SEQUENCE</scope>
    <source>
        <strain evidence="6">F6-686</strain>
    </source>
</reference>
<evidence type="ECO:0000256" key="2">
    <source>
        <dbReference type="ARBA" id="ARBA00022917"/>
    </source>
</evidence>
<evidence type="ECO:0000313" key="7">
    <source>
        <dbReference type="Proteomes" id="UP000823844"/>
    </source>
</evidence>
<organism evidence="6 7">
    <name type="scientific">Candidatus Lactobacillus pullistercoris</name>
    <dbReference type="NCBI Taxonomy" id="2838636"/>
    <lineage>
        <taxon>Bacteria</taxon>
        <taxon>Bacillati</taxon>
        <taxon>Bacillota</taxon>
        <taxon>Bacilli</taxon>
        <taxon>Lactobacillales</taxon>
        <taxon>Lactobacillaceae</taxon>
        <taxon>Lactobacillus</taxon>
    </lineage>
</organism>
<dbReference type="Gene3D" id="3.30.230.10">
    <property type="match status" value="1"/>
</dbReference>
<protein>
    <submittedName>
        <fullName evidence="6">TetM/TetW/TetO/TetS family tetracycline resistance ribosomal protection protein</fullName>
    </submittedName>
</protein>
<dbReference type="GO" id="GO:0006412">
    <property type="term" value="P:translation"/>
    <property type="evidence" value="ECO:0007669"/>
    <property type="project" value="UniProtKB-KW"/>
</dbReference>
<dbReference type="Pfam" id="PF00679">
    <property type="entry name" value="EFG_C"/>
    <property type="match status" value="1"/>
</dbReference>
<dbReference type="PRINTS" id="PR00315">
    <property type="entry name" value="ELONGATNFCT"/>
</dbReference>
<dbReference type="Proteomes" id="UP000823844">
    <property type="component" value="Unassembled WGS sequence"/>
</dbReference>
<dbReference type="GO" id="GO:0032790">
    <property type="term" value="P:ribosome disassembly"/>
    <property type="evidence" value="ECO:0007669"/>
    <property type="project" value="TreeGrafter"/>
</dbReference>
<sequence length="642" mass="72040">MKKLIVGMIAHVDAGKTTLSEALLYEAGNLRKLGRVDNGDAFLDPDKIEKKRGITIFSHEAQLTMPDLKLTLLDTPGHIDFAAQTEQVLSVLDYAILVISAADGVTSFTKTLWHLLEKYQVPVFIFVNKIDAPDMKKEAILNKLREYLTENFIDFSTEDEGWEENIVSVDENLLSKYLNGEKISEIEIQTLIKTRKIYPVYFGSALKLTGIKEFLTGLTKWTHTSQPQAEFAARVFKISHDEKGERLTWIKVLGGELTAKTELLPGEKIDQIRDYDGIKFKVLPRISTGEIAAVTGLESTYPGQGLGSEKDSPSASLRPVLSYRVKPQNKDLNQCLSALKILEDEDPQLHVDWSEHLSEIHLHVMGKIQLEVLQQLLQDRFGIIANFDEGNILYKETITERIEAVGHFEPLRHYAEAHFLLEPGKPGSGVVLANKCNLEVLDKNWQHQIMTALANKEHRGVLIGAPLTDIKITLIGGRGSNVHTVGGDFREATYRGVRQGLMELKVKNACKLLEPWYSFYLEIPSTQVGRALNDIQKMNGCFNEPVTKGEMTTIIGQAPVSEMRDYINEVRNYTHGQGQLECVFSGYQTCHNSEEIISSSNYDAVSDLENTPNSVFCSHGAGHTVSWDKVPNFVQYPYQFSL</sequence>
<comment type="caution">
    <text evidence="6">The sequence shown here is derived from an EMBL/GenBank/DDBJ whole genome shotgun (WGS) entry which is preliminary data.</text>
</comment>
<dbReference type="AlphaFoldDB" id="A0A9E2NW06"/>
<dbReference type="InterPro" id="IPR005225">
    <property type="entry name" value="Small_GTP-bd"/>
</dbReference>
<dbReference type="CDD" id="cd03711">
    <property type="entry name" value="Tet_C"/>
    <property type="match status" value="1"/>
</dbReference>
<dbReference type="SMART" id="SM00838">
    <property type="entry name" value="EFG_C"/>
    <property type="match status" value="1"/>
</dbReference>
<evidence type="ECO:0000256" key="4">
    <source>
        <dbReference type="ARBA" id="ARBA00023251"/>
    </source>
</evidence>
<proteinExistence type="predicted"/>
<dbReference type="SMART" id="SM00889">
    <property type="entry name" value="EFG_IV"/>
    <property type="match status" value="1"/>
</dbReference>
<evidence type="ECO:0000256" key="1">
    <source>
        <dbReference type="ARBA" id="ARBA00022741"/>
    </source>
</evidence>